<name>A0ABU6RKR9_9FABA</name>
<organism evidence="2 3">
    <name type="scientific">Stylosanthes scabra</name>
    <dbReference type="NCBI Taxonomy" id="79078"/>
    <lineage>
        <taxon>Eukaryota</taxon>
        <taxon>Viridiplantae</taxon>
        <taxon>Streptophyta</taxon>
        <taxon>Embryophyta</taxon>
        <taxon>Tracheophyta</taxon>
        <taxon>Spermatophyta</taxon>
        <taxon>Magnoliopsida</taxon>
        <taxon>eudicotyledons</taxon>
        <taxon>Gunneridae</taxon>
        <taxon>Pentapetalae</taxon>
        <taxon>rosids</taxon>
        <taxon>fabids</taxon>
        <taxon>Fabales</taxon>
        <taxon>Fabaceae</taxon>
        <taxon>Papilionoideae</taxon>
        <taxon>50 kb inversion clade</taxon>
        <taxon>dalbergioids sensu lato</taxon>
        <taxon>Dalbergieae</taxon>
        <taxon>Pterocarpus clade</taxon>
        <taxon>Stylosanthes</taxon>
    </lineage>
</organism>
<reference evidence="2 3" key="1">
    <citation type="journal article" date="2023" name="Plants (Basel)">
        <title>Bridging the Gap: Combining Genomics and Transcriptomics Approaches to Understand Stylosanthes scabra, an Orphan Legume from the Brazilian Caatinga.</title>
        <authorList>
            <person name="Ferreira-Neto J.R.C."/>
            <person name="da Silva M.D."/>
            <person name="Binneck E."/>
            <person name="de Melo N.F."/>
            <person name="da Silva R.H."/>
            <person name="de Melo A.L.T.M."/>
            <person name="Pandolfi V."/>
            <person name="Bustamante F.O."/>
            <person name="Brasileiro-Vidal A.C."/>
            <person name="Benko-Iseppon A.M."/>
        </authorList>
    </citation>
    <scope>NUCLEOTIDE SEQUENCE [LARGE SCALE GENOMIC DNA]</scope>
    <source>
        <tissue evidence="2">Leaves</tissue>
    </source>
</reference>
<dbReference type="Proteomes" id="UP001341840">
    <property type="component" value="Unassembled WGS sequence"/>
</dbReference>
<feature type="compositionally biased region" description="Pro residues" evidence="1">
    <location>
        <begin position="109"/>
        <end position="122"/>
    </location>
</feature>
<feature type="region of interest" description="Disordered" evidence="1">
    <location>
        <begin position="103"/>
        <end position="129"/>
    </location>
</feature>
<dbReference type="EMBL" id="JASCZI010030743">
    <property type="protein sequence ID" value="MED6124602.1"/>
    <property type="molecule type" value="Genomic_DNA"/>
</dbReference>
<proteinExistence type="predicted"/>
<keyword evidence="3" id="KW-1185">Reference proteome</keyword>
<sequence>MGFCEWFCYQRVSQHVVLGIYDKEKLRSLSLIVSHSHTLRASLTYSLTHISDEQPKTLSVTSSHRRVPPPFDQRPTTLTSIATSQAAGSLGQAAFVLKLASPAASSLPPGSPSPDLSSPPLPAASSASL</sequence>
<protein>
    <submittedName>
        <fullName evidence="2">Uncharacterized protein</fullName>
    </submittedName>
</protein>
<accession>A0ABU6RKR9</accession>
<evidence type="ECO:0000256" key="1">
    <source>
        <dbReference type="SAM" id="MobiDB-lite"/>
    </source>
</evidence>
<comment type="caution">
    <text evidence="2">The sequence shown here is derived from an EMBL/GenBank/DDBJ whole genome shotgun (WGS) entry which is preliminary data.</text>
</comment>
<evidence type="ECO:0000313" key="3">
    <source>
        <dbReference type="Proteomes" id="UP001341840"/>
    </source>
</evidence>
<evidence type="ECO:0000313" key="2">
    <source>
        <dbReference type="EMBL" id="MED6124602.1"/>
    </source>
</evidence>
<gene>
    <name evidence="2" type="ORF">PIB30_060464</name>
</gene>